<protein>
    <submittedName>
        <fullName evidence="2">Uncharacterized protein</fullName>
    </submittedName>
</protein>
<organism evidence="2 3">
    <name type="scientific">Oculimacula yallundae</name>
    <dbReference type="NCBI Taxonomy" id="86028"/>
    <lineage>
        <taxon>Eukaryota</taxon>
        <taxon>Fungi</taxon>
        <taxon>Dikarya</taxon>
        <taxon>Ascomycota</taxon>
        <taxon>Pezizomycotina</taxon>
        <taxon>Leotiomycetes</taxon>
        <taxon>Helotiales</taxon>
        <taxon>Ploettnerulaceae</taxon>
        <taxon>Oculimacula</taxon>
    </lineage>
</organism>
<evidence type="ECO:0000313" key="3">
    <source>
        <dbReference type="Proteomes" id="UP001595075"/>
    </source>
</evidence>
<evidence type="ECO:0000256" key="1">
    <source>
        <dbReference type="SAM" id="Phobius"/>
    </source>
</evidence>
<reference evidence="2 3" key="1">
    <citation type="journal article" date="2024" name="Commun. Biol.">
        <title>Comparative genomic analysis of thermophilic fungi reveals convergent evolutionary adaptations and gene losses.</title>
        <authorList>
            <person name="Steindorff A.S."/>
            <person name="Aguilar-Pontes M.V."/>
            <person name="Robinson A.J."/>
            <person name="Andreopoulos B."/>
            <person name="LaButti K."/>
            <person name="Kuo A."/>
            <person name="Mondo S."/>
            <person name="Riley R."/>
            <person name="Otillar R."/>
            <person name="Haridas S."/>
            <person name="Lipzen A."/>
            <person name="Grimwood J."/>
            <person name="Schmutz J."/>
            <person name="Clum A."/>
            <person name="Reid I.D."/>
            <person name="Moisan M.C."/>
            <person name="Butler G."/>
            <person name="Nguyen T.T.M."/>
            <person name="Dewar K."/>
            <person name="Conant G."/>
            <person name="Drula E."/>
            <person name="Henrissat B."/>
            <person name="Hansel C."/>
            <person name="Singer S."/>
            <person name="Hutchinson M.I."/>
            <person name="de Vries R.P."/>
            <person name="Natvig D.O."/>
            <person name="Powell A.J."/>
            <person name="Tsang A."/>
            <person name="Grigoriev I.V."/>
        </authorList>
    </citation>
    <scope>NUCLEOTIDE SEQUENCE [LARGE SCALE GENOMIC DNA]</scope>
    <source>
        <strain evidence="2 3">CBS 494.80</strain>
    </source>
</reference>
<feature type="transmembrane region" description="Helical" evidence="1">
    <location>
        <begin position="32"/>
        <end position="52"/>
    </location>
</feature>
<evidence type="ECO:0000313" key="2">
    <source>
        <dbReference type="EMBL" id="KAL2073126.1"/>
    </source>
</evidence>
<proteinExistence type="predicted"/>
<keyword evidence="1" id="KW-0812">Transmembrane</keyword>
<dbReference type="EMBL" id="JAZHXI010000003">
    <property type="protein sequence ID" value="KAL2073126.1"/>
    <property type="molecule type" value="Genomic_DNA"/>
</dbReference>
<keyword evidence="1" id="KW-1133">Transmembrane helix</keyword>
<sequence length="90" mass="9894">MALGDFPHASYISRLGRFLSWFLLSQLHLENLIIITNGCSLLGAAAVIPMFWGQFVKMVENDGSMTWRGSKAKVGDENAVRGAYEFNGLG</sequence>
<accession>A0ABR4CVC1</accession>
<keyword evidence="1" id="KW-0472">Membrane</keyword>
<gene>
    <name evidence="2" type="ORF">VTL71DRAFT_10450</name>
</gene>
<keyword evidence="3" id="KW-1185">Reference proteome</keyword>
<comment type="caution">
    <text evidence="2">The sequence shown here is derived from an EMBL/GenBank/DDBJ whole genome shotgun (WGS) entry which is preliminary data.</text>
</comment>
<name>A0ABR4CVC1_9HELO</name>
<dbReference type="Proteomes" id="UP001595075">
    <property type="component" value="Unassembled WGS sequence"/>
</dbReference>